<name>A0A7S4WFC7_9DINO</name>
<dbReference type="AlphaFoldDB" id="A0A7S4WFC7"/>
<keyword evidence="1" id="KW-0505">Motor protein</keyword>
<protein>
    <recommendedName>
        <fullName evidence="3">Kinesin motor domain-containing protein</fullName>
    </recommendedName>
</protein>
<keyword evidence="1" id="KW-0547">Nucleotide-binding</keyword>
<dbReference type="GO" id="GO:0005874">
    <property type="term" value="C:microtubule"/>
    <property type="evidence" value="ECO:0007669"/>
    <property type="project" value="TreeGrafter"/>
</dbReference>
<dbReference type="GO" id="GO:0005871">
    <property type="term" value="C:kinesin complex"/>
    <property type="evidence" value="ECO:0007669"/>
    <property type="project" value="TreeGrafter"/>
</dbReference>
<dbReference type="GO" id="GO:0005524">
    <property type="term" value="F:ATP binding"/>
    <property type="evidence" value="ECO:0007669"/>
    <property type="project" value="UniProtKB-UniRule"/>
</dbReference>
<feature type="compositionally biased region" description="Polar residues" evidence="2">
    <location>
        <begin position="897"/>
        <end position="921"/>
    </location>
</feature>
<reference evidence="4" key="1">
    <citation type="submission" date="2021-01" db="EMBL/GenBank/DDBJ databases">
        <authorList>
            <person name="Corre E."/>
            <person name="Pelletier E."/>
            <person name="Niang G."/>
            <person name="Scheremetjew M."/>
            <person name="Finn R."/>
            <person name="Kale V."/>
            <person name="Holt S."/>
            <person name="Cochrane G."/>
            <person name="Meng A."/>
            <person name="Brown T."/>
            <person name="Cohen L."/>
        </authorList>
    </citation>
    <scope>NUCLEOTIDE SEQUENCE</scope>
    <source>
        <strain evidence="4">CCMP3105</strain>
    </source>
</reference>
<keyword evidence="1" id="KW-0067">ATP-binding</keyword>
<dbReference type="GO" id="GO:0007018">
    <property type="term" value="P:microtubule-based movement"/>
    <property type="evidence" value="ECO:0007669"/>
    <property type="project" value="InterPro"/>
</dbReference>
<feature type="compositionally biased region" description="Low complexity" evidence="2">
    <location>
        <begin position="270"/>
        <end position="279"/>
    </location>
</feature>
<evidence type="ECO:0000256" key="1">
    <source>
        <dbReference type="PROSITE-ProRule" id="PRU00283"/>
    </source>
</evidence>
<dbReference type="SMART" id="SM00129">
    <property type="entry name" value="KISc"/>
    <property type="match status" value="1"/>
</dbReference>
<dbReference type="PRINTS" id="PR00380">
    <property type="entry name" value="KINESINHEAVY"/>
</dbReference>
<evidence type="ECO:0000256" key="2">
    <source>
        <dbReference type="SAM" id="MobiDB-lite"/>
    </source>
</evidence>
<feature type="compositionally biased region" description="Low complexity" evidence="2">
    <location>
        <begin position="781"/>
        <end position="790"/>
    </location>
</feature>
<dbReference type="InterPro" id="IPR036961">
    <property type="entry name" value="Kinesin_motor_dom_sf"/>
</dbReference>
<dbReference type="PROSITE" id="PS50067">
    <property type="entry name" value="KINESIN_MOTOR_2"/>
    <property type="match status" value="1"/>
</dbReference>
<feature type="compositionally biased region" description="Low complexity" evidence="2">
    <location>
        <begin position="143"/>
        <end position="156"/>
    </location>
</feature>
<proteinExistence type="inferred from homology"/>
<dbReference type="GO" id="GO:0008017">
    <property type="term" value="F:microtubule binding"/>
    <property type="evidence" value="ECO:0007669"/>
    <property type="project" value="InterPro"/>
</dbReference>
<feature type="compositionally biased region" description="Low complexity" evidence="2">
    <location>
        <begin position="368"/>
        <end position="387"/>
    </location>
</feature>
<feature type="region of interest" description="Disordered" evidence="2">
    <location>
        <begin position="187"/>
        <end position="447"/>
    </location>
</feature>
<evidence type="ECO:0000259" key="3">
    <source>
        <dbReference type="PROSITE" id="PS50067"/>
    </source>
</evidence>
<dbReference type="InterPro" id="IPR027417">
    <property type="entry name" value="P-loop_NTPase"/>
</dbReference>
<feature type="compositionally biased region" description="Low complexity" evidence="2">
    <location>
        <begin position="414"/>
        <end position="434"/>
    </location>
</feature>
<accession>A0A7S4WFC7</accession>
<feature type="binding site" evidence="1">
    <location>
        <begin position="535"/>
        <end position="542"/>
    </location>
    <ligand>
        <name>ATP</name>
        <dbReference type="ChEBI" id="CHEBI:30616"/>
    </ligand>
</feature>
<feature type="region of interest" description="Disordered" evidence="2">
    <location>
        <begin position="891"/>
        <end position="943"/>
    </location>
</feature>
<dbReference type="GO" id="GO:0003777">
    <property type="term" value="F:microtubule motor activity"/>
    <property type="evidence" value="ECO:0007669"/>
    <property type="project" value="InterPro"/>
</dbReference>
<dbReference type="GO" id="GO:0016887">
    <property type="term" value="F:ATP hydrolysis activity"/>
    <property type="evidence" value="ECO:0007669"/>
    <property type="project" value="TreeGrafter"/>
</dbReference>
<dbReference type="EMBL" id="HBNR01074579">
    <property type="protein sequence ID" value="CAE4650883.1"/>
    <property type="molecule type" value="Transcribed_RNA"/>
</dbReference>
<dbReference type="PANTHER" id="PTHR24115">
    <property type="entry name" value="KINESIN-RELATED"/>
    <property type="match status" value="1"/>
</dbReference>
<dbReference type="SUPFAM" id="SSF52540">
    <property type="entry name" value="P-loop containing nucleoside triphosphate hydrolases"/>
    <property type="match status" value="1"/>
</dbReference>
<organism evidence="4">
    <name type="scientific">Alexandrium monilatum</name>
    <dbReference type="NCBI Taxonomy" id="311494"/>
    <lineage>
        <taxon>Eukaryota</taxon>
        <taxon>Sar</taxon>
        <taxon>Alveolata</taxon>
        <taxon>Dinophyceae</taxon>
        <taxon>Gonyaulacales</taxon>
        <taxon>Pyrocystaceae</taxon>
        <taxon>Alexandrium</taxon>
    </lineage>
</organism>
<dbReference type="InterPro" id="IPR027640">
    <property type="entry name" value="Kinesin-like_fam"/>
</dbReference>
<dbReference type="InterPro" id="IPR001752">
    <property type="entry name" value="Kinesin_motor_dom"/>
</dbReference>
<feature type="region of interest" description="Disordered" evidence="2">
    <location>
        <begin position="771"/>
        <end position="812"/>
    </location>
</feature>
<dbReference type="Gene3D" id="3.40.850.10">
    <property type="entry name" value="Kinesin motor domain"/>
    <property type="match status" value="1"/>
</dbReference>
<feature type="compositionally biased region" description="Low complexity" evidence="2">
    <location>
        <begin position="315"/>
        <end position="347"/>
    </location>
</feature>
<sequence>MAWAAPLSARSRPEAVAVGTSSPRWAQPLHRLQDTALGSLSHSPAEAVDALPYRGACTTPTPALAAWLPSAPAAAAHGCVVQAGGVQGAEPVRLAAAVAGPSPAGPQRSKSVPRTGATGTAVEEVRPPVTHRQRQPRQELQRPRQPAARGRAAPWPRSLSAASLSQVAAKAFAAFVAAEKVPAAGASARDAASPPDELPGWPVKAQATSSASGTCGGTRSPVRRQTSASSQGGGVEASRRRQSTPGPGQNAAPPPSARSAGSQPRKRRQSSPSSTPTPRWGTVAHAISSRPALAPADPSDAVALQKAAAVVTGGSPVRRAQPSRAARPASPASPASGSLSPPAAGAPARPPSPRLSSPASSPSPPTAPAKLSSRSPSPEASPEGSPGLISPRRFLPRGHPAAAPEAKGARQSCPRSSSPWRWSKLASSPTSTPRTSPPLSCPVEEEEPHEAMVDVFLRVRPQIPREQGEPPGIHVRQNSICVDDPLGGKRQWFDFEGIIDSRAGLSDQHRVFESVGERAVQSVLDGFDTCVFSLGQTGTGKTFTLIGSPEEPGLLPRAMGRLLGERRCCQFSCLELHMDRVRDLLLADALESRVVPEVRCVPGRGVYVSHLTEVVTSDPEDAVKHIHAAARSRAVARTGMNACSSRGHAIFQISLEGGARLCIVDLAGRENERTSGCTGHSLAELSYINKSLFHLTNVIQALASSVGSRSPRSPSRWGKGRVPFRDSKLTLLLSEYLRTARTFLVATASPAASSVEETMATLRLAQAVRQITTRSRRSEASSKATSATTSPAQSLRTPRAPGSMTARAGQETPKLKGAGYAVASSDAACPTSTAAAKGSLKAEVDAETPDRFHIRRGASLDGAARGLLQRTSGASVGGVPVLLGKDLEACPPKSRQWRSSDGSVSSQGTRLPGSKSATETTTDSDHCSEDSGPARIEAALQRG</sequence>
<dbReference type="Pfam" id="PF00225">
    <property type="entry name" value="Kinesin"/>
    <property type="match status" value="1"/>
</dbReference>
<feature type="region of interest" description="Disordered" evidence="2">
    <location>
        <begin position="98"/>
        <end position="156"/>
    </location>
</feature>
<gene>
    <name evidence="4" type="ORF">AMON00008_LOCUS52978</name>
</gene>
<feature type="domain" description="Kinesin motor" evidence="3">
    <location>
        <begin position="452"/>
        <end position="771"/>
    </location>
</feature>
<dbReference type="PANTHER" id="PTHR24115:SF1004">
    <property type="entry name" value="KINESIN-LIKE PROTEIN KIF15"/>
    <property type="match status" value="1"/>
</dbReference>
<comment type="similarity">
    <text evidence="1">Belongs to the TRAFAC class myosin-kinesin ATPase superfamily. Kinesin family.</text>
</comment>
<evidence type="ECO:0000313" key="4">
    <source>
        <dbReference type="EMBL" id="CAE4650883.1"/>
    </source>
</evidence>
<feature type="region of interest" description="Disordered" evidence="2">
    <location>
        <begin position="1"/>
        <end position="22"/>
    </location>
</feature>